<feature type="non-terminal residue" evidence="1">
    <location>
        <position position="1"/>
    </location>
</feature>
<dbReference type="Proteomes" id="UP001139981">
    <property type="component" value="Unassembled WGS sequence"/>
</dbReference>
<proteinExistence type="predicted"/>
<reference evidence="1" key="1">
    <citation type="submission" date="2022-07" db="EMBL/GenBank/DDBJ databases">
        <title>Phylogenomic reconstructions and comparative analyses of Kickxellomycotina fungi.</title>
        <authorList>
            <person name="Reynolds N.K."/>
            <person name="Stajich J.E."/>
            <person name="Barry K."/>
            <person name="Grigoriev I.V."/>
            <person name="Crous P."/>
            <person name="Smith M.E."/>
        </authorList>
    </citation>
    <scope>NUCLEOTIDE SEQUENCE</scope>
    <source>
        <strain evidence="1">CBS 190363</strain>
    </source>
</reference>
<evidence type="ECO:0000313" key="2">
    <source>
        <dbReference type="Proteomes" id="UP001139981"/>
    </source>
</evidence>
<organism evidence="1 2">
    <name type="scientific">Coemansia aciculifera</name>
    <dbReference type="NCBI Taxonomy" id="417176"/>
    <lineage>
        <taxon>Eukaryota</taxon>
        <taxon>Fungi</taxon>
        <taxon>Fungi incertae sedis</taxon>
        <taxon>Zoopagomycota</taxon>
        <taxon>Kickxellomycotina</taxon>
        <taxon>Kickxellomycetes</taxon>
        <taxon>Kickxellales</taxon>
        <taxon>Kickxellaceae</taxon>
        <taxon>Coemansia</taxon>
    </lineage>
</organism>
<evidence type="ECO:0000313" key="1">
    <source>
        <dbReference type="EMBL" id="KAJ2889552.1"/>
    </source>
</evidence>
<keyword evidence="2" id="KW-1185">Reference proteome</keyword>
<comment type="caution">
    <text evidence="1">The sequence shown here is derived from an EMBL/GenBank/DDBJ whole genome shotgun (WGS) entry which is preliminary data.</text>
</comment>
<gene>
    <name evidence="1" type="ORF">IWW38_004636</name>
</gene>
<sequence length="229" mass="23944">QAVNKAQNVLTGSHTTKTTPPTTTTTGNVDSHVHRHQDNKLGMGATYEASKHAAENKAVAAGGNNIATGVHSNDVSDRTRRNEGVVGKTAGVAGNVVGKVEGTTERIVGKNHHQHGHSNDVAGCGGVTDNKQHQHGAHCAPGSAGHKQESRLGQQIDAPWQQTNPVPPTQQQGPLGNNAYDNTVRPAQVTGIDNTRPAGTRNTQLGGNSLVPPPNEVSATNRSDEGRRF</sequence>
<dbReference type="EMBL" id="JANBVB010001779">
    <property type="protein sequence ID" value="KAJ2889552.1"/>
    <property type="molecule type" value="Genomic_DNA"/>
</dbReference>
<name>A0ACC1LY22_9FUNG</name>
<accession>A0ACC1LY22</accession>
<protein>
    <submittedName>
        <fullName evidence="1">Uncharacterized protein</fullName>
    </submittedName>
</protein>